<dbReference type="GO" id="GO:0005886">
    <property type="term" value="C:plasma membrane"/>
    <property type="evidence" value="ECO:0007669"/>
    <property type="project" value="TreeGrafter"/>
</dbReference>
<evidence type="ECO:0000256" key="5">
    <source>
        <dbReference type="ARBA" id="ARBA00022729"/>
    </source>
</evidence>
<comment type="similarity">
    <text evidence="2">Belongs to the nicastrin family.</text>
</comment>
<evidence type="ECO:0000256" key="2">
    <source>
        <dbReference type="ARBA" id="ARBA00007717"/>
    </source>
</evidence>
<evidence type="ECO:0000256" key="4">
    <source>
        <dbReference type="ARBA" id="ARBA00022692"/>
    </source>
</evidence>
<comment type="subcellular location">
    <subcellularLocation>
        <location evidence="1">Membrane</location>
        <topology evidence="1">Single-pass type I membrane protein</topology>
    </subcellularLocation>
</comment>
<dbReference type="Gene3D" id="3.40.630.10">
    <property type="entry name" value="Zn peptidases"/>
    <property type="match status" value="1"/>
</dbReference>
<evidence type="ECO:0000256" key="10">
    <source>
        <dbReference type="SAM" id="SignalP"/>
    </source>
</evidence>
<protein>
    <recommendedName>
        <fullName evidence="3">Nicastrin</fullName>
    </recommendedName>
</protein>
<keyword evidence="9" id="KW-0325">Glycoprotein</keyword>
<keyword evidence="8" id="KW-0472">Membrane</keyword>
<reference evidence="12 13" key="1">
    <citation type="journal article" date="2015" name="Nat. Commun.">
        <title>Outbred genome sequencing and CRISPR/Cas9 gene editing in butterflies.</title>
        <authorList>
            <person name="Li X."/>
            <person name="Fan D."/>
            <person name="Zhang W."/>
            <person name="Liu G."/>
            <person name="Zhang L."/>
            <person name="Zhao L."/>
            <person name="Fang X."/>
            <person name="Chen L."/>
            <person name="Dong Y."/>
            <person name="Chen Y."/>
            <person name="Ding Y."/>
            <person name="Zhao R."/>
            <person name="Feng M."/>
            <person name="Zhu Y."/>
            <person name="Feng Y."/>
            <person name="Jiang X."/>
            <person name="Zhu D."/>
            <person name="Xiang H."/>
            <person name="Feng X."/>
            <person name="Li S."/>
            <person name="Wang J."/>
            <person name="Zhang G."/>
            <person name="Kronforst M.R."/>
            <person name="Wang W."/>
        </authorList>
    </citation>
    <scope>NUCLEOTIDE SEQUENCE [LARGE SCALE GENOMIC DNA]</scope>
    <source>
        <strain evidence="12">Ya'a_city_454_Px</strain>
        <tissue evidence="12">Whole body</tissue>
    </source>
</reference>
<dbReference type="PANTHER" id="PTHR21092:SF0">
    <property type="entry name" value="NICASTRIN"/>
    <property type="match status" value="1"/>
</dbReference>
<dbReference type="Proteomes" id="UP000053268">
    <property type="component" value="Unassembled WGS sequence"/>
</dbReference>
<dbReference type="STRING" id="66420.A0A194PQA0"/>
<dbReference type="EMBL" id="KQ459602">
    <property type="protein sequence ID" value="KPI93310.1"/>
    <property type="molecule type" value="Genomic_DNA"/>
</dbReference>
<evidence type="ECO:0000259" key="11">
    <source>
        <dbReference type="Pfam" id="PF18266"/>
    </source>
</evidence>
<evidence type="ECO:0000256" key="1">
    <source>
        <dbReference type="ARBA" id="ARBA00004479"/>
    </source>
</evidence>
<dbReference type="GO" id="GO:0007220">
    <property type="term" value="P:Notch receptor processing"/>
    <property type="evidence" value="ECO:0007669"/>
    <property type="project" value="TreeGrafter"/>
</dbReference>
<dbReference type="Pfam" id="PF05450">
    <property type="entry name" value="Nicastrin"/>
    <property type="match status" value="1"/>
</dbReference>
<dbReference type="SUPFAM" id="SSF53187">
    <property type="entry name" value="Zn-dependent exopeptidases"/>
    <property type="match status" value="1"/>
</dbReference>
<evidence type="ECO:0000256" key="9">
    <source>
        <dbReference type="ARBA" id="ARBA00023180"/>
    </source>
</evidence>
<accession>A0A194PQA0</accession>
<evidence type="ECO:0000313" key="12">
    <source>
        <dbReference type="EMBL" id="KPI93310.1"/>
    </source>
</evidence>
<dbReference type="GO" id="GO:0007219">
    <property type="term" value="P:Notch signaling pathway"/>
    <property type="evidence" value="ECO:0007669"/>
    <property type="project" value="UniProtKB-KW"/>
</dbReference>
<evidence type="ECO:0000256" key="6">
    <source>
        <dbReference type="ARBA" id="ARBA00022976"/>
    </source>
</evidence>
<evidence type="ECO:0000256" key="7">
    <source>
        <dbReference type="ARBA" id="ARBA00022989"/>
    </source>
</evidence>
<feature type="chain" id="PRO_5008263497" description="Nicastrin" evidence="10">
    <location>
        <begin position="22"/>
        <end position="719"/>
    </location>
</feature>
<dbReference type="AlphaFoldDB" id="A0A194PQA0"/>
<keyword evidence="7" id="KW-1133">Transmembrane helix</keyword>
<dbReference type="PANTHER" id="PTHR21092">
    <property type="entry name" value="NICASTRIN"/>
    <property type="match status" value="1"/>
</dbReference>
<keyword evidence="6" id="KW-0914">Notch signaling pathway</keyword>
<proteinExistence type="inferred from homology"/>
<evidence type="ECO:0000313" key="13">
    <source>
        <dbReference type="Proteomes" id="UP000053268"/>
    </source>
</evidence>
<evidence type="ECO:0000256" key="3">
    <source>
        <dbReference type="ARBA" id="ARBA00015303"/>
    </source>
</evidence>
<gene>
    <name evidence="12" type="ORF">RR46_10570</name>
</gene>
<dbReference type="InterPro" id="IPR041084">
    <property type="entry name" value="Ncstrn_small"/>
</dbReference>
<feature type="domain" description="Nicastrin small lobe" evidence="11">
    <location>
        <begin position="37"/>
        <end position="207"/>
    </location>
</feature>
<feature type="signal peptide" evidence="10">
    <location>
        <begin position="1"/>
        <end position="21"/>
    </location>
</feature>
<dbReference type="InterPro" id="IPR008710">
    <property type="entry name" value="Nicastrin"/>
</dbReference>
<organism evidence="12 13">
    <name type="scientific">Papilio xuthus</name>
    <name type="common">Asian swallowtail butterfly</name>
    <dbReference type="NCBI Taxonomy" id="66420"/>
    <lineage>
        <taxon>Eukaryota</taxon>
        <taxon>Metazoa</taxon>
        <taxon>Ecdysozoa</taxon>
        <taxon>Arthropoda</taxon>
        <taxon>Hexapoda</taxon>
        <taxon>Insecta</taxon>
        <taxon>Pterygota</taxon>
        <taxon>Neoptera</taxon>
        <taxon>Endopterygota</taxon>
        <taxon>Lepidoptera</taxon>
        <taxon>Glossata</taxon>
        <taxon>Ditrysia</taxon>
        <taxon>Papilionoidea</taxon>
        <taxon>Papilionidae</taxon>
        <taxon>Papilioninae</taxon>
        <taxon>Papilio</taxon>
    </lineage>
</organism>
<dbReference type="GO" id="GO:0016485">
    <property type="term" value="P:protein processing"/>
    <property type="evidence" value="ECO:0007669"/>
    <property type="project" value="InterPro"/>
</dbReference>
<sequence length="719" mass="78240">MAYKKIILLLSVVLVIRLSQCERLHEQIYSSIEGGAACFQRLNGTHQAGCKSPMNGAVGVVQMIDDVSDAAWLVNNATAGPYMAVVNTAMFLDVIDLFMLKSDNIAGILIYQNGTARPKTFSQESTCPNEVSSDPASQCPASSGVSWNMGGTGLLRRNIPFPIFYLPQTRIEEIDKINNCFQRYNLDRANQNGKPLCSIQLKSFMFAAVNSEVCLRRSTTSALLTPTKVCDPLGDQNVYFSLFPRGKGVEVKTKPITLVTARIDSASLFDGLAPGAASSVVGMVTLLMSAVTLSKMLPISDSQLYDSNVVWNLFNGESYDYIGSQRVAYEMKFGAWPTFAPMDSSDVKLHVELGQIGGSLNLYSENASWPLYAYAAESYTPVTEFLNEMLTNAKQFNMTLLPVFTKNIPPSSLHSFRRILKNETESGEFPEVLLVDYKDTFTNAYYESVFDDADNIGFVYRNISVGPDGQFVPTSALLANGTIREWDVQVKISRLATALALTLYQRVAGKPYADDVDASAHLADEMLYCFLRSQACRLLLAAAYATSTVEVPVASAAPLYVGVAAQSNTPAIFAGHLLALLAGTHLPLNKTGCDALNKPGFSYYWLRGWNHTGVCMQTTMNFTQAVSPAFLLQDYDMSSGMYSTWTESVWAAMWARVFVSGSGGGARAAALAGAAATLAAALLTYWLSKHADLLFKQPADSIANDAASGSVTGHRYFEL</sequence>
<keyword evidence="5 10" id="KW-0732">Signal</keyword>
<evidence type="ECO:0000256" key="8">
    <source>
        <dbReference type="ARBA" id="ARBA00023136"/>
    </source>
</evidence>
<keyword evidence="13" id="KW-1185">Reference proteome</keyword>
<name>A0A194PQA0_PAPXU</name>
<dbReference type="Pfam" id="PF18266">
    <property type="entry name" value="Ncstrn_small"/>
    <property type="match status" value="1"/>
</dbReference>
<keyword evidence="4" id="KW-0812">Transmembrane</keyword>